<evidence type="ECO:0000256" key="1">
    <source>
        <dbReference type="ARBA" id="ARBA00010923"/>
    </source>
</evidence>
<evidence type="ECO:0000259" key="4">
    <source>
        <dbReference type="Pfam" id="PF01420"/>
    </source>
</evidence>
<keyword evidence="3" id="KW-0238">DNA-binding</keyword>
<gene>
    <name evidence="5" type="ORF">GB993_08545</name>
</gene>
<dbReference type="GO" id="GO:0003677">
    <property type="term" value="F:DNA binding"/>
    <property type="evidence" value="ECO:0007669"/>
    <property type="project" value="UniProtKB-KW"/>
</dbReference>
<reference evidence="5 6" key="1">
    <citation type="journal article" date="2019" name="Appl. Environ. Microbiol.">
        <title>Genetic determinants of hydroxycinnamic acid metabolism in heterofermentative lactobacilli.</title>
        <authorList>
            <person name="Gaur G."/>
            <person name="Oh J.H."/>
            <person name="Filannino P."/>
            <person name="Gobbetti M."/>
            <person name="van Pijkeren J.P."/>
            <person name="Ganzle M.G."/>
        </authorList>
    </citation>
    <scope>NUCLEOTIDE SEQUENCE [LARGE SCALE GENOMIC DNA]</scope>
    <source>
        <strain evidence="5 6">C5</strain>
    </source>
</reference>
<dbReference type="CDD" id="cd17274">
    <property type="entry name" value="RMtype1_S_Eco540ANI-TRD1-CR1_like"/>
    <property type="match status" value="1"/>
</dbReference>
<dbReference type="GO" id="GO:0009307">
    <property type="term" value="P:DNA restriction-modification system"/>
    <property type="evidence" value="ECO:0007669"/>
    <property type="project" value="UniProtKB-KW"/>
</dbReference>
<name>A0A6N9I337_9LACO</name>
<evidence type="ECO:0000256" key="3">
    <source>
        <dbReference type="ARBA" id="ARBA00023125"/>
    </source>
</evidence>
<keyword evidence="5" id="KW-0255">Endonuclease</keyword>
<dbReference type="Proteomes" id="UP000449209">
    <property type="component" value="Unassembled WGS sequence"/>
</dbReference>
<dbReference type="InterPro" id="IPR000055">
    <property type="entry name" value="Restrct_endonuc_typeI_TRD"/>
</dbReference>
<sequence length="166" mass="19489">MLFNLKILITWQKRRLGDALNYEQPTKYLVKNTDYNKSFKTPVLTAGKTFILGYTNEVNGIRKASKDNPVIIFDDFTTGSHFVTFSFKVKSSAIKILNKTISTDSIYFLYFVLQNIKFIPTSHERHWISIFSEFDVDLPQNSEQRDIGRLFQKLDKLITVNQHRWQ</sequence>
<dbReference type="SUPFAM" id="SSF116734">
    <property type="entry name" value="DNA methylase specificity domain"/>
    <property type="match status" value="1"/>
</dbReference>
<feature type="domain" description="Type I restriction modification DNA specificity" evidence="4">
    <location>
        <begin position="10"/>
        <end position="163"/>
    </location>
</feature>
<proteinExistence type="inferred from homology"/>
<evidence type="ECO:0000313" key="5">
    <source>
        <dbReference type="EMBL" id="MYV17552.1"/>
    </source>
</evidence>
<comment type="caution">
    <text evidence="5">The sequence shown here is derived from an EMBL/GenBank/DDBJ whole genome shotgun (WGS) entry which is preliminary data.</text>
</comment>
<dbReference type="AlphaFoldDB" id="A0A6N9I337"/>
<dbReference type="InterPro" id="IPR044946">
    <property type="entry name" value="Restrct_endonuc_typeI_TRD_sf"/>
</dbReference>
<organism evidence="5 6">
    <name type="scientific">Furfurilactobacillus milii</name>
    <dbReference type="NCBI Taxonomy" id="2888272"/>
    <lineage>
        <taxon>Bacteria</taxon>
        <taxon>Bacillati</taxon>
        <taxon>Bacillota</taxon>
        <taxon>Bacilli</taxon>
        <taxon>Lactobacillales</taxon>
        <taxon>Lactobacillaceae</taxon>
        <taxon>Furfurilactobacillus</taxon>
    </lineage>
</organism>
<dbReference type="EMBL" id="WEZQ01000014">
    <property type="protein sequence ID" value="MYV17552.1"/>
    <property type="molecule type" value="Genomic_DNA"/>
</dbReference>
<evidence type="ECO:0000313" key="6">
    <source>
        <dbReference type="Proteomes" id="UP000449209"/>
    </source>
</evidence>
<dbReference type="OrthoDB" id="9795776at2"/>
<keyword evidence="5" id="KW-0378">Hydrolase</keyword>
<dbReference type="Pfam" id="PF01420">
    <property type="entry name" value="Methylase_S"/>
    <property type="match status" value="1"/>
</dbReference>
<dbReference type="GO" id="GO:0004519">
    <property type="term" value="F:endonuclease activity"/>
    <property type="evidence" value="ECO:0007669"/>
    <property type="project" value="UniProtKB-KW"/>
</dbReference>
<protein>
    <submittedName>
        <fullName evidence="5">Restriction endonuclease subunit S</fullName>
    </submittedName>
</protein>
<comment type="similarity">
    <text evidence="1">Belongs to the type-I restriction system S methylase family.</text>
</comment>
<accession>A0A6N9I337</accession>
<keyword evidence="5" id="KW-0540">Nuclease</keyword>
<dbReference type="Gene3D" id="3.90.220.20">
    <property type="entry name" value="DNA methylase specificity domains"/>
    <property type="match status" value="1"/>
</dbReference>
<keyword evidence="2" id="KW-0680">Restriction system</keyword>
<evidence type="ECO:0000256" key="2">
    <source>
        <dbReference type="ARBA" id="ARBA00022747"/>
    </source>
</evidence>